<feature type="transmembrane region" description="Helical" evidence="1">
    <location>
        <begin position="45"/>
        <end position="64"/>
    </location>
</feature>
<evidence type="ECO:0000313" key="3">
    <source>
        <dbReference type="Proteomes" id="UP000051298"/>
    </source>
</evidence>
<evidence type="ECO:0000256" key="1">
    <source>
        <dbReference type="SAM" id="Phobius"/>
    </source>
</evidence>
<keyword evidence="1" id="KW-0812">Transmembrane</keyword>
<dbReference type="Pfam" id="PF09838">
    <property type="entry name" value="DUF2065"/>
    <property type="match status" value="1"/>
</dbReference>
<proteinExistence type="predicted"/>
<organism evidence="2 3">
    <name type="scientific">Thalassobacter stenotrophicus</name>
    <dbReference type="NCBI Taxonomy" id="266809"/>
    <lineage>
        <taxon>Bacteria</taxon>
        <taxon>Pseudomonadati</taxon>
        <taxon>Pseudomonadota</taxon>
        <taxon>Alphaproteobacteria</taxon>
        <taxon>Rhodobacterales</taxon>
        <taxon>Roseobacteraceae</taxon>
        <taxon>Thalassobacter</taxon>
    </lineage>
</organism>
<dbReference type="AlphaFoldDB" id="A0A0P1F469"/>
<evidence type="ECO:0000313" key="2">
    <source>
        <dbReference type="EMBL" id="CUH62143.1"/>
    </source>
</evidence>
<protein>
    <recommendedName>
        <fullName evidence="4">DUF2065 domain-containing protein</fullName>
    </recommendedName>
</protein>
<reference evidence="2 3" key="1">
    <citation type="submission" date="2015-09" db="EMBL/GenBank/DDBJ databases">
        <authorList>
            <consortium name="Swine Surveillance"/>
        </authorList>
    </citation>
    <scope>NUCLEOTIDE SEQUENCE [LARGE SCALE GENOMIC DNA]</scope>
    <source>
        <strain evidence="2 3">CECT 5294</strain>
    </source>
</reference>
<keyword evidence="1" id="KW-1133">Transmembrane helix</keyword>
<gene>
    <name evidence="2" type="ORF">THS5294_03457</name>
</gene>
<keyword evidence="1" id="KW-0472">Membrane</keyword>
<dbReference type="InterPro" id="IPR019201">
    <property type="entry name" value="DUF2065"/>
</dbReference>
<dbReference type="EMBL" id="CYRX01000033">
    <property type="protein sequence ID" value="CUH62143.1"/>
    <property type="molecule type" value="Genomic_DNA"/>
</dbReference>
<dbReference type="eggNOG" id="COG3242">
    <property type="taxonomic scope" value="Bacteria"/>
</dbReference>
<sequence>MIEAVLLGLAMALVIEGLVLALAPRRLEDLIAMIAEIPFETRRMIGLICVGLGVVGVGFVRAVFGG</sequence>
<dbReference type="Proteomes" id="UP000051298">
    <property type="component" value="Unassembled WGS sequence"/>
</dbReference>
<evidence type="ECO:0008006" key="4">
    <source>
        <dbReference type="Google" id="ProtNLM"/>
    </source>
</evidence>
<dbReference type="RefSeq" id="WP_038004783.1">
    <property type="nucleotide sequence ID" value="NZ_CYRX01000033.1"/>
</dbReference>
<accession>A0A0P1F469</accession>
<name>A0A0P1F469_9RHOB</name>
<dbReference type="STRING" id="266809.PM03_02650"/>